<dbReference type="EMBL" id="FRBG01000019">
    <property type="protein sequence ID" value="SHL27470.1"/>
    <property type="molecule type" value="Genomic_DNA"/>
</dbReference>
<dbReference type="InterPro" id="IPR015803">
    <property type="entry name" value="Cys-tRNA-ligase"/>
</dbReference>
<keyword evidence="7 13" id="KW-0547">Nucleotide-binding</keyword>
<comment type="subunit">
    <text evidence="3 13">Monomer.</text>
</comment>
<dbReference type="Proteomes" id="UP000323392">
    <property type="component" value="Unassembled WGS sequence"/>
</dbReference>
<evidence type="ECO:0000256" key="13">
    <source>
        <dbReference type="HAMAP-Rule" id="MF_00041"/>
    </source>
</evidence>
<feature type="binding site" evidence="13">
    <location>
        <position position="267"/>
    </location>
    <ligand>
        <name>ATP</name>
        <dbReference type="ChEBI" id="CHEBI:30616"/>
    </ligand>
</feature>
<feature type="short sequence motif" description="'HIGH' region" evidence="13">
    <location>
        <begin position="29"/>
        <end position="39"/>
    </location>
</feature>
<evidence type="ECO:0000313" key="17">
    <source>
        <dbReference type="EMBL" id="SHL27470.1"/>
    </source>
</evidence>
<dbReference type="InterPro" id="IPR009080">
    <property type="entry name" value="tRNAsynth_Ia_anticodon-bd"/>
</dbReference>
<dbReference type="PANTHER" id="PTHR10890">
    <property type="entry name" value="CYSTEINYL-TRNA SYNTHETASE"/>
    <property type="match status" value="1"/>
</dbReference>
<dbReference type="Pfam" id="PF09190">
    <property type="entry name" value="DALR_2"/>
    <property type="match status" value="1"/>
</dbReference>
<comment type="catalytic activity">
    <reaction evidence="12 13">
        <text>tRNA(Cys) + L-cysteine + ATP = L-cysteinyl-tRNA(Cys) + AMP + diphosphate</text>
        <dbReference type="Rhea" id="RHEA:17773"/>
        <dbReference type="Rhea" id="RHEA-COMP:9661"/>
        <dbReference type="Rhea" id="RHEA-COMP:9679"/>
        <dbReference type="ChEBI" id="CHEBI:30616"/>
        <dbReference type="ChEBI" id="CHEBI:33019"/>
        <dbReference type="ChEBI" id="CHEBI:35235"/>
        <dbReference type="ChEBI" id="CHEBI:78442"/>
        <dbReference type="ChEBI" id="CHEBI:78517"/>
        <dbReference type="ChEBI" id="CHEBI:456215"/>
        <dbReference type="EC" id="6.1.1.16"/>
    </reaction>
</comment>
<proteinExistence type="inferred from homology"/>
<dbReference type="InterPro" id="IPR056411">
    <property type="entry name" value="CysS_C"/>
</dbReference>
<keyword evidence="4 13" id="KW-0963">Cytoplasm</keyword>
<comment type="similarity">
    <text evidence="2 13">Belongs to the class-I aminoacyl-tRNA synthetase family.</text>
</comment>
<dbReference type="SUPFAM" id="SSF47323">
    <property type="entry name" value="Anticodon-binding domain of a subclass of class I aminoacyl-tRNA synthetases"/>
    <property type="match status" value="1"/>
</dbReference>
<keyword evidence="6 13" id="KW-0479">Metal-binding</keyword>
<evidence type="ECO:0000313" key="16">
    <source>
        <dbReference type="EMBL" id="KXZ38958.1"/>
    </source>
</evidence>
<evidence type="ECO:0000313" key="18">
    <source>
        <dbReference type="Proteomes" id="UP000092605"/>
    </source>
</evidence>
<dbReference type="Pfam" id="PF01406">
    <property type="entry name" value="tRNA-synt_1e"/>
    <property type="match status" value="1"/>
</dbReference>
<dbReference type="Pfam" id="PF23493">
    <property type="entry name" value="CysS_C"/>
    <property type="match status" value="1"/>
</dbReference>
<evidence type="ECO:0000256" key="7">
    <source>
        <dbReference type="ARBA" id="ARBA00022741"/>
    </source>
</evidence>
<keyword evidence="19" id="KW-1185">Reference proteome</keyword>
<dbReference type="NCBIfam" id="TIGR00435">
    <property type="entry name" value="cysS"/>
    <property type="match status" value="1"/>
</dbReference>
<name>A0A150FN26_CLOPD</name>
<keyword evidence="14" id="KW-0175">Coiled coil</keyword>
<feature type="domain" description="UVR" evidence="15">
    <location>
        <begin position="416"/>
        <end position="451"/>
    </location>
</feature>
<evidence type="ECO:0000256" key="6">
    <source>
        <dbReference type="ARBA" id="ARBA00022723"/>
    </source>
</evidence>
<dbReference type="Proteomes" id="UP000092605">
    <property type="component" value="Unassembled WGS sequence"/>
</dbReference>
<dbReference type="STRING" id="1121328.JWYL7_0031"/>
<dbReference type="OrthoDB" id="9815130at2"/>
<feature type="binding site" evidence="13">
    <location>
        <position position="232"/>
    </location>
    <ligand>
        <name>Zn(2+)</name>
        <dbReference type="ChEBI" id="CHEBI:29105"/>
    </ligand>
</feature>
<reference evidence="16 18" key="1">
    <citation type="submission" date="2016-02" db="EMBL/GenBank/DDBJ databases">
        <title>Draft genome sequence for Clostridium paradoxum JW-YL-7.</title>
        <authorList>
            <person name="Utturkar S.M."/>
            <person name="Lancaster A."/>
            <person name="Poole F.L."/>
            <person name="Adams M.W."/>
            <person name="Brown S.D."/>
        </authorList>
    </citation>
    <scope>NUCLEOTIDE SEQUENCE [LARGE SCALE GENOMIC DNA]</scope>
    <source>
        <strain evidence="16 18">JW-YL-7</strain>
    </source>
</reference>
<dbReference type="PANTHER" id="PTHR10890:SF3">
    <property type="entry name" value="CYSTEINE--TRNA LIGASE, CYTOPLASMIC"/>
    <property type="match status" value="1"/>
</dbReference>
<comment type="cofactor">
    <cofactor evidence="13">
        <name>Zn(2+)</name>
        <dbReference type="ChEBI" id="CHEBI:29105"/>
    </cofactor>
    <text evidence="13">Binds 1 zinc ion per subunit.</text>
</comment>
<feature type="coiled-coil region" evidence="14">
    <location>
        <begin position="412"/>
        <end position="439"/>
    </location>
</feature>
<dbReference type="GO" id="GO:0004817">
    <property type="term" value="F:cysteine-tRNA ligase activity"/>
    <property type="evidence" value="ECO:0007669"/>
    <property type="project" value="UniProtKB-UniRule"/>
</dbReference>
<dbReference type="PROSITE" id="PS50151">
    <property type="entry name" value="UVR"/>
    <property type="match status" value="1"/>
</dbReference>
<dbReference type="GO" id="GO:0008270">
    <property type="term" value="F:zinc ion binding"/>
    <property type="evidence" value="ECO:0007669"/>
    <property type="project" value="UniProtKB-UniRule"/>
</dbReference>
<feature type="binding site" evidence="13">
    <location>
        <position position="27"/>
    </location>
    <ligand>
        <name>Zn(2+)</name>
        <dbReference type="ChEBI" id="CHEBI:29105"/>
    </ligand>
</feature>
<evidence type="ECO:0000256" key="4">
    <source>
        <dbReference type="ARBA" id="ARBA00022490"/>
    </source>
</evidence>
<evidence type="ECO:0000256" key="10">
    <source>
        <dbReference type="ARBA" id="ARBA00022917"/>
    </source>
</evidence>
<keyword evidence="10 13" id="KW-0648">Protein biosynthesis</keyword>
<evidence type="ECO:0000256" key="8">
    <source>
        <dbReference type="ARBA" id="ARBA00022833"/>
    </source>
</evidence>
<dbReference type="EMBL" id="LSFY01000001">
    <property type="protein sequence ID" value="KXZ38958.1"/>
    <property type="molecule type" value="Genomic_DNA"/>
</dbReference>
<dbReference type="PATRIC" id="fig|1121328.3.peg.31"/>
<evidence type="ECO:0000259" key="15">
    <source>
        <dbReference type="PROSITE" id="PS50151"/>
    </source>
</evidence>
<evidence type="ECO:0000313" key="19">
    <source>
        <dbReference type="Proteomes" id="UP000323392"/>
    </source>
</evidence>
<dbReference type="CDD" id="cd07963">
    <property type="entry name" value="Anticodon_Ia_Cys"/>
    <property type="match status" value="1"/>
</dbReference>
<evidence type="ECO:0000256" key="5">
    <source>
        <dbReference type="ARBA" id="ARBA00022598"/>
    </source>
</evidence>
<evidence type="ECO:0000256" key="3">
    <source>
        <dbReference type="ARBA" id="ARBA00011245"/>
    </source>
</evidence>
<organism evidence="16 18">
    <name type="scientific">Alkalithermobacter thermoalcaliphilus JW-YL-7 = DSM 7308</name>
    <dbReference type="NCBI Taxonomy" id="1121328"/>
    <lineage>
        <taxon>Bacteria</taxon>
        <taxon>Bacillati</taxon>
        <taxon>Bacillota</taxon>
        <taxon>Clostridia</taxon>
        <taxon>Peptostreptococcales</taxon>
        <taxon>Tepidibacteraceae</taxon>
        <taxon>Alkalithermobacter</taxon>
    </lineage>
</organism>
<evidence type="ECO:0000256" key="14">
    <source>
        <dbReference type="SAM" id="Coils"/>
    </source>
</evidence>
<dbReference type="InterPro" id="IPR001943">
    <property type="entry name" value="UVR_dom"/>
</dbReference>
<comment type="subcellular location">
    <subcellularLocation>
        <location evidence="1 13">Cytoplasm</location>
    </subcellularLocation>
</comment>
<dbReference type="RefSeq" id="WP_066067269.1">
    <property type="nucleotide sequence ID" value="NZ_FRBG01000019.1"/>
</dbReference>
<dbReference type="CDD" id="cd00672">
    <property type="entry name" value="CysRS_core"/>
    <property type="match status" value="1"/>
</dbReference>
<dbReference type="PRINTS" id="PR00983">
    <property type="entry name" value="TRNASYNTHCYS"/>
</dbReference>
<feature type="binding site" evidence="13">
    <location>
        <position position="236"/>
    </location>
    <ligand>
        <name>Zn(2+)</name>
        <dbReference type="ChEBI" id="CHEBI:29105"/>
    </ligand>
</feature>
<dbReference type="InterPro" id="IPR032678">
    <property type="entry name" value="tRNA-synt_1_cat_dom"/>
</dbReference>
<reference evidence="17 19" key="2">
    <citation type="submission" date="2016-11" db="EMBL/GenBank/DDBJ databases">
        <authorList>
            <person name="Varghese N."/>
            <person name="Submissions S."/>
        </authorList>
    </citation>
    <scope>NUCLEOTIDE SEQUENCE [LARGE SCALE GENOMIC DNA]</scope>
    <source>
        <strain evidence="17 19">DSM 7308</strain>
    </source>
</reference>
<dbReference type="InterPro" id="IPR014729">
    <property type="entry name" value="Rossmann-like_a/b/a_fold"/>
</dbReference>
<comment type="caution">
    <text evidence="16">The sequence shown here is derived from an EMBL/GenBank/DDBJ whole genome shotgun (WGS) entry which is preliminary data.</text>
</comment>
<dbReference type="Gene3D" id="1.20.120.1910">
    <property type="entry name" value="Cysteine-tRNA ligase, C-terminal anti-codon recognition domain"/>
    <property type="match status" value="1"/>
</dbReference>
<dbReference type="HAMAP" id="MF_00041">
    <property type="entry name" value="Cys_tRNA_synth"/>
    <property type="match status" value="1"/>
</dbReference>
<dbReference type="FunFam" id="3.40.50.620:FF:000009">
    <property type="entry name" value="Cysteine--tRNA ligase"/>
    <property type="match status" value="1"/>
</dbReference>
<dbReference type="AlphaFoldDB" id="A0A150FN26"/>
<dbReference type="InterPro" id="IPR015273">
    <property type="entry name" value="Cys-tRNA-synt_Ia_DALR"/>
</dbReference>
<protein>
    <recommendedName>
        <fullName evidence="13">Cysteine--tRNA ligase</fullName>
        <ecNumber evidence="13">6.1.1.16</ecNumber>
    </recommendedName>
    <alternativeName>
        <fullName evidence="13">Cysteinyl-tRNA synthetase</fullName>
        <shortName evidence="13">CysRS</shortName>
    </alternativeName>
</protein>
<dbReference type="SMART" id="SM00840">
    <property type="entry name" value="DALR_2"/>
    <property type="match status" value="1"/>
</dbReference>
<evidence type="ECO:0000256" key="9">
    <source>
        <dbReference type="ARBA" id="ARBA00022840"/>
    </source>
</evidence>
<dbReference type="GO" id="GO:0006423">
    <property type="term" value="P:cysteinyl-tRNA aminoacylation"/>
    <property type="evidence" value="ECO:0007669"/>
    <property type="project" value="UniProtKB-UniRule"/>
</dbReference>
<feature type="binding site" evidence="13">
    <location>
        <position position="207"/>
    </location>
    <ligand>
        <name>Zn(2+)</name>
        <dbReference type="ChEBI" id="CHEBI:29105"/>
    </ligand>
</feature>
<evidence type="ECO:0000256" key="11">
    <source>
        <dbReference type="ARBA" id="ARBA00023146"/>
    </source>
</evidence>
<gene>
    <name evidence="13" type="primary">cysS</name>
    <name evidence="16" type="ORF">JWYL7_0031</name>
    <name evidence="17" type="ORF">SAMN05661008_01795</name>
</gene>
<dbReference type="Gene3D" id="3.40.50.620">
    <property type="entry name" value="HUPs"/>
    <property type="match status" value="1"/>
</dbReference>
<dbReference type="SUPFAM" id="SSF52374">
    <property type="entry name" value="Nucleotidylyl transferase"/>
    <property type="match status" value="1"/>
</dbReference>
<dbReference type="InterPro" id="IPR024909">
    <property type="entry name" value="Cys-tRNA/MSH_ligase"/>
</dbReference>
<dbReference type="EC" id="6.1.1.16" evidence="13"/>
<dbReference type="GO" id="GO:0005829">
    <property type="term" value="C:cytosol"/>
    <property type="evidence" value="ECO:0007669"/>
    <property type="project" value="TreeGrafter"/>
</dbReference>
<accession>A0A150FN26</accession>
<evidence type="ECO:0000256" key="12">
    <source>
        <dbReference type="ARBA" id="ARBA00047398"/>
    </source>
</evidence>
<keyword evidence="8 13" id="KW-0862">Zinc</keyword>
<sequence length="464" mass="54317">MKLYNTLTRQKEEFVPIEEGKVKMYVCGPTVYNYFHIGNARPFIMFDVLRRYFEYKGYEVLYVQNFTDVDDKIINKANEEGISAKEVANKYIKEYFKDADALGIKRATVHPRVTENINEIIDFIKDLQQKGYAYEVDGDVYFDTKKFEDYGKLSKQNIKELELGARIEVNDKKKNPMDFVLWKAKKENEPGWESPWGEGRPGWHIECSVMASRYLGDTIDIHAGGQDLTFPHHENEIAQSEAKSGKQFARYWLHNGYININNEKMSKSKGNFFTVRDISKEVDLEVVRFFMLSSHYRNPVNFSDELLNQAKSGLERLYNCKEKLEFLIKNIQGDIKENEQPIKKELNDFKKKFEESMDDDLNTADAISVIFELVRYINTNINENSSLEIAQDALLVFKELTGVLNIANKEKNDILDEEIEKMIQERQKAKKEKNFELADKIRDDLKKMGIILEDTRQGVKWRRV</sequence>
<evidence type="ECO:0000256" key="2">
    <source>
        <dbReference type="ARBA" id="ARBA00005594"/>
    </source>
</evidence>
<keyword evidence="11 13" id="KW-0030">Aminoacyl-tRNA synthetase</keyword>
<keyword evidence="9 13" id="KW-0067">ATP-binding</keyword>
<keyword evidence="5 13" id="KW-0436">Ligase</keyword>
<dbReference type="GO" id="GO:0005524">
    <property type="term" value="F:ATP binding"/>
    <property type="evidence" value="ECO:0007669"/>
    <property type="project" value="UniProtKB-UniRule"/>
</dbReference>
<feature type="short sequence motif" description="'KMSKS' region" evidence="13">
    <location>
        <begin position="264"/>
        <end position="268"/>
    </location>
</feature>
<evidence type="ECO:0000256" key="1">
    <source>
        <dbReference type="ARBA" id="ARBA00004496"/>
    </source>
</evidence>